<gene>
    <name evidence="1" type="ORF">PS918_01229</name>
</gene>
<evidence type="ECO:0000313" key="1">
    <source>
        <dbReference type="EMBL" id="VVP71680.1"/>
    </source>
</evidence>
<dbReference type="RefSeq" id="WP_150769397.1">
    <property type="nucleotide sequence ID" value="NZ_CABVIY010000002.1"/>
</dbReference>
<dbReference type="Proteomes" id="UP000326611">
    <property type="component" value="Unassembled WGS sequence"/>
</dbReference>
<dbReference type="Gene3D" id="1.25.40.10">
    <property type="entry name" value="Tetratricopeptide repeat domain"/>
    <property type="match status" value="1"/>
</dbReference>
<reference evidence="1 2" key="1">
    <citation type="submission" date="2019-09" db="EMBL/GenBank/DDBJ databases">
        <authorList>
            <person name="Chandra G."/>
            <person name="Truman W A."/>
        </authorList>
    </citation>
    <scope>NUCLEOTIDE SEQUENCE [LARGE SCALE GENOMIC DNA]</scope>
    <source>
        <strain evidence="1">PS918</strain>
    </source>
</reference>
<proteinExistence type="predicted"/>
<dbReference type="OrthoDB" id="5588378at2"/>
<organism evidence="1 2">
    <name type="scientific">Pseudomonas fluorescens</name>
    <dbReference type="NCBI Taxonomy" id="294"/>
    <lineage>
        <taxon>Bacteria</taxon>
        <taxon>Pseudomonadati</taxon>
        <taxon>Pseudomonadota</taxon>
        <taxon>Gammaproteobacteria</taxon>
        <taxon>Pseudomonadales</taxon>
        <taxon>Pseudomonadaceae</taxon>
        <taxon>Pseudomonas</taxon>
    </lineage>
</organism>
<dbReference type="SUPFAM" id="SSF48452">
    <property type="entry name" value="TPR-like"/>
    <property type="match status" value="1"/>
</dbReference>
<name>A0A5E7RDU7_PSEFL</name>
<sequence length="145" mass="16700">MEHWKRTIERANRFFMLGELVDAREAYLQALALAQVLFERWADADEAVAACVISHHNLADLHLRLNQPEESAEYLCAIHQRLLQTMQDPRLPTALREAALRQSSKTYVELLNFISEHGEYPRTHRLLHIDATSSQPPAPHHHGVH</sequence>
<protein>
    <recommendedName>
        <fullName evidence="3">Tetratricopeptide repeat protein</fullName>
    </recommendedName>
</protein>
<dbReference type="EMBL" id="CABVIY010000002">
    <property type="protein sequence ID" value="VVP71680.1"/>
    <property type="molecule type" value="Genomic_DNA"/>
</dbReference>
<dbReference type="InterPro" id="IPR011990">
    <property type="entry name" value="TPR-like_helical_dom_sf"/>
</dbReference>
<accession>A0A5E7RDU7</accession>
<evidence type="ECO:0008006" key="3">
    <source>
        <dbReference type="Google" id="ProtNLM"/>
    </source>
</evidence>
<evidence type="ECO:0000313" key="2">
    <source>
        <dbReference type="Proteomes" id="UP000326611"/>
    </source>
</evidence>
<dbReference type="AlphaFoldDB" id="A0A5E7RDU7"/>